<dbReference type="EMBL" id="DAAMZU010000189">
    <property type="protein sequence ID" value="HAC8925327.1"/>
    <property type="molecule type" value="Genomic_DNA"/>
</dbReference>
<dbReference type="Gene3D" id="2.60.120.10">
    <property type="entry name" value="Jelly Rolls"/>
    <property type="match status" value="1"/>
</dbReference>
<evidence type="ECO:0000313" key="1">
    <source>
        <dbReference type="EMBL" id="HAC8925327.1"/>
    </source>
</evidence>
<sequence length="50" mass="5840">NETFHFSAKDIFVAPTWHEVSFRSSEDTVLFSFSDKPVQEALGLFREARY</sequence>
<reference evidence="1" key="1">
    <citation type="journal article" date="2018" name="Genome Biol.">
        <title>SKESA: strategic k-mer extension for scrupulous assemblies.</title>
        <authorList>
            <person name="Souvorov A."/>
            <person name="Agarwala R."/>
            <person name="Lipman D.J."/>
        </authorList>
    </citation>
    <scope>NUCLEOTIDE SEQUENCE</scope>
    <source>
        <strain evidence="1">Monophasic variant of S.Typhimurium</strain>
    </source>
</reference>
<reference evidence="1" key="2">
    <citation type="submission" date="2019-01" db="EMBL/GenBank/DDBJ databases">
        <authorList>
            <consortium name="NCBI Pathogen Detection Project"/>
        </authorList>
    </citation>
    <scope>NUCLEOTIDE SEQUENCE</scope>
    <source>
        <strain evidence="1">Monophasic variant of S.Typhimurium</strain>
    </source>
</reference>
<dbReference type="SUPFAM" id="SSF51182">
    <property type="entry name" value="RmlC-like cupins"/>
    <property type="match status" value="1"/>
</dbReference>
<comment type="caution">
    <text evidence="1">The sequence shown here is derived from an EMBL/GenBank/DDBJ whole genome shotgun (WGS) entry which is preliminary data.</text>
</comment>
<name>A0A705SJM8_SALER</name>
<keyword evidence="1" id="KW-0223">Dioxygenase</keyword>
<dbReference type="GO" id="GO:0051213">
    <property type="term" value="F:dioxygenase activity"/>
    <property type="evidence" value="ECO:0007669"/>
    <property type="project" value="UniProtKB-KW"/>
</dbReference>
<dbReference type="InterPro" id="IPR014710">
    <property type="entry name" value="RmlC-like_jellyroll"/>
</dbReference>
<dbReference type="InterPro" id="IPR011051">
    <property type="entry name" value="RmlC_Cupin_sf"/>
</dbReference>
<dbReference type="AlphaFoldDB" id="A0A705SJM8"/>
<dbReference type="PANTHER" id="PTHR41517">
    <property type="entry name" value="1,2-DIOXYGENASE PROTEIN-RELATED"/>
    <property type="match status" value="1"/>
</dbReference>
<protein>
    <submittedName>
        <fullName evidence="1">Gentisate 1,2-dioxygenase</fullName>
    </submittedName>
</protein>
<accession>A0A705SJM8</accession>
<dbReference type="InterPro" id="IPR047183">
    <property type="entry name" value="GDO-like"/>
</dbReference>
<organism evidence="1">
    <name type="scientific">Salmonella enterica</name>
    <name type="common">Salmonella choleraesuis</name>
    <dbReference type="NCBI Taxonomy" id="28901"/>
    <lineage>
        <taxon>Bacteria</taxon>
        <taxon>Pseudomonadati</taxon>
        <taxon>Pseudomonadota</taxon>
        <taxon>Gammaproteobacteria</taxon>
        <taxon>Enterobacterales</taxon>
        <taxon>Enterobacteriaceae</taxon>
        <taxon>Salmonella</taxon>
    </lineage>
</organism>
<dbReference type="PANTHER" id="PTHR41517:SF1">
    <property type="entry name" value="CUPIN"/>
    <property type="match status" value="1"/>
</dbReference>
<gene>
    <name evidence="1" type="ORF">G0J09_20060</name>
</gene>
<feature type="non-terminal residue" evidence="1">
    <location>
        <position position="1"/>
    </location>
</feature>
<proteinExistence type="predicted"/>
<keyword evidence="1" id="KW-0560">Oxidoreductase</keyword>